<protein>
    <submittedName>
        <fullName evidence="1">Uncharacterized protein</fullName>
    </submittedName>
</protein>
<accession>A0A0E9QPV0</accession>
<reference evidence="1" key="1">
    <citation type="submission" date="2014-11" db="EMBL/GenBank/DDBJ databases">
        <authorList>
            <person name="Amaro Gonzalez C."/>
        </authorList>
    </citation>
    <scope>NUCLEOTIDE SEQUENCE</scope>
</reference>
<dbReference type="EMBL" id="GBXM01090342">
    <property type="protein sequence ID" value="JAH18235.1"/>
    <property type="molecule type" value="Transcribed_RNA"/>
</dbReference>
<reference evidence="1" key="2">
    <citation type="journal article" date="2015" name="Fish Shellfish Immunol.">
        <title>Early steps in the European eel (Anguilla anguilla)-Vibrio vulnificus interaction in the gills: Role of the RtxA13 toxin.</title>
        <authorList>
            <person name="Callol A."/>
            <person name="Pajuelo D."/>
            <person name="Ebbesson L."/>
            <person name="Teles M."/>
            <person name="MacKenzie S."/>
            <person name="Amaro C."/>
        </authorList>
    </citation>
    <scope>NUCLEOTIDE SEQUENCE</scope>
</reference>
<dbReference type="AlphaFoldDB" id="A0A0E9QPV0"/>
<name>A0A0E9QPV0_ANGAN</name>
<organism evidence="1">
    <name type="scientific">Anguilla anguilla</name>
    <name type="common">European freshwater eel</name>
    <name type="synonym">Muraena anguilla</name>
    <dbReference type="NCBI Taxonomy" id="7936"/>
    <lineage>
        <taxon>Eukaryota</taxon>
        <taxon>Metazoa</taxon>
        <taxon>Chordata</taxon>
        <taxon>Craniata</taxon>
        <taxon>Vertebrata</taxon>
        <taxon>Euteleostomi</taxon>
        <taxon>Actinopterygii</taxon>
        <taxon>Neopterygii</taxon>
        <taxon>Teleostei</taxon>
        <taxon>Anguilliformes</taxon>
        <taxon>Anguillidae</taxon>
        <taxon>Anguilla</taxon>
    </lineage>
</organism>
<evidence type="ECO:0000313" key="1">
    <source>
        <dbReference type="EMBL" id="JAH18235.1"/>
    </source>
</evidence>
<proteinExistence type="predicted"/>
<sequence length="41" mass="4667">MNIPGTVADRAALYLQTANHWTESFITDRQVTQQQVFPTCN</sequence>